<reference evidence="2 3" key="1">
    <citation type="submission" date="2015-11" db="EMBL/GenBank/DDBJ databases">
        <title>Genome-wide analysis reveals the secondary metabolome in Streptomyces kanasensis ZX01.</title>
        <authorList>
            <person name="Zhang G."/>
            <person name="Han L."/>
            <person name="Feng J."/>
            <person name="Zhang X."/>
        </authorList>
    </citation>
    <scope>NUCLEOTIDE SEQUENCE [LARGE SCALE GENOMIC DNA]</scope>
    <source>
        <strain evidence="2 3">ZX01</strain>
    </source>
</reference>
<feature type="domain" description="Bacterial bifunctional deaminase-reductase C-terminal" evidence="1">
    <location>
        <begin position="3"/>
        <end position="188"/>
    </location>
</feature>
<name>A0A100Y3Z1_9ACTN</name>
<dbReference type="Proteomes" id="UP000054011">
    <property type="component" value="Unassembled WGS sequence"/>
</dbReference>
<comment type="caution">
    <text evidence="2">The sequence shown here is derived from an EMBL/GenBank/DDBJ whole genome shotgun (WGS) entry which is preliminary data.</text>
</comment>
<accession>A0A100Y3Z1</accession>
<dbReference type="PANTHER" id="PTHR38011">
    <property type="entry name" value="DIHYDROFOLATE REDUCTASE FAMILY PROTEIN (AFU_ORTHOLOGUE AFUA_8G06820)"/>
    <property type="match status" value="1"/>
</dbReference>
<dbReference type="Gene3D" id="3.40.430.10">
    <property type="entry name" value="Dihydrofolate Reductase, subunit A"/>
    <property type="match status" value="1"/>
</dbReference>
<organism evidence="2 3">
    <name type="scientific">Streptomyces kanasensis</name>
    <dbReference type="NCBI Taxonomy" id="936756"/>
    <lineage>
        <taxon>Bacteria</taxon>
        <taxon>Bacillati</taxon>
        <taxon>Actinomycetota</taxon>
        <taxon>Actinomycetes</taxon>
        <taxon>Kitasatosporales</taxon>
        <taxon>Streptomycetaceae</taxon>
        <taxon>Streptomyces</taxon>
    </lineage>
</organism>
<proteinExistence type="predicted"/>
<evidence type="ECO:0000313" key="3">
    <source>
        <dbReference type="Proteomes" id="UP000054011"/>
    </source>
</evidence>
<protein>
    <submittedName>
        <fullName evidence="2">Deaminase</fullName>
    </submittedName>
</protein>
<dbReference type="PANTHER" id="PTHR38011:SF11">
    <property type="entry name" value="2,5-DIAMINO-6-RIBOSYLAMINO-4(3H)-PYRIMIDINONE 5'-PHOSPHATE REDUCTASE"/>
    <property type="match status" value="1"/>
</dbReference>
<dbReference type="OrthoDB" id="195113at2"/>
<dbReference type="InterPro" id="IPR002734">
    <property type="entry name" value="RibDG_C"/>
</dbReference>
<dbReference type="SUPFAM" id="SSF53597">
    <property type="entry name" value="Dihydrofolate reductase-like"/>
    <property type="match status" value="1"/>
</dbReference>
<dbReference type="InterPro" id="IPR024072">
    <property type="entry name" value="DHFR-like_dom_sf"/>
</dbReference>
<gene>
    <name evidence="2" type="ORF">ATE80_18935</name>
</gene>
<evidence type="ECO:0000259" key="1">
    <source>
        <dbReference type="Pfam" id="PF01872"/>
    </source>
</evidence>
<dbReference type="STRING" id="936756.ATE80_18935"/>
<dbReference type="GO" id="GO:0009231">
    <property type="term" value="P:riboflavin biosynthetic process"/>
    <property type="evidence" value="ECO:0007669"/>
    <property type="project" value="InterPro"/>
</dbReference>
<dbReference type="InterPro" id="IPR050765">
    <property type="entry name" value="Riboflavin_Biosynth_HTPR"/>
</dbReference>
<evidence type="ECO:0000313" key="2">
    <source>
        <dbReference type="EMBL" id="KUH37289.1"/>
    </source>
</evidence>
<dbReference type="GO" id="GO:0008703">
    <property type="term" value="F:5-amino-6-(5-phosphoribosylamino)uracil reductase activity"/>
    <property type="evidence" value="ECO:0007669"/>
    <property type="project" value="InterPro"/>
</dbReference>
<keyword evidence="3" id="KW-1185">Reference proteome</keyword>
<dbReference type="AlphaFoldDB" id="A0A100Y3Z1"/>
<dbReference type="Pfam" id="PF01872">
    <property type="entry name" value="RibD_C"/>
    <property type="match status" value="1"/>
</dbReference>
<sequence length="195" mass="21136">MRTLTYLVACSLDGFIGDPQGDATSMFRLLDEEYLAFLTGEYPETISAEGRRALGIADAPNRRFDTVVQGRGSYQLGLDAGMPSPYGHLREIVASRSLTTSPHPNVEIVAGDLVARVRELKAEESPLGIWLCGGARTAGELVDEVDELVIKTYPQLYGSGMPMFGGAPFAVADFALEDVRTFGNGVVVRTYGRKR</sequence>
<dbReference type="EMBL" id="LNSV01000050">
    <property type="protein sequence ID" value="KUH37289.1"/>
    <property type="molecule type" value="Genomic_DNA"/>
</dbReference>
<dbReference type="RefSeq" id="WP_058943416.1">
    <property type="nucleotide sequence ID" value="NZ_LNSV01000050.1"/>
</dbReference>